<gene>
    <name evidence="2" type="ORF">S06H3_34875</name>
</gene>
<feature type="non-terminal residue" evidence="2">
    <location>
        <position position="1"/>
    </location>
</feature>
<protein>
    <recommendedName>
        <fullName evidence="1">Transposase IS4-like domain-containing protein</fullName>
    </recommendedName>
</protein>
<dbReference type="AlphaFoldDB" id="X1MWV8"/>
<dbReference type="GO" id="GO:0006313">
    <property type="term" value="P:DNA transposition"/>
    <property type="evidence" value="ECO:0007669"/>
    <property type="project" value="InterPro"/>
</dbReference>
<dbReference type="NCBIfam" id="NF033580">
    <property type="entry name" value="transpos_IS5_3"/>
    <property type="match status" value="1"/>
</dbReference>
<dbReference type="PANTHER" id="PTHR30007:SF0">
    <property type="entry name" value="TRANSPOSASE"/>
    <property type="match status" value="1"/>
</dbReference>
<evidence type="ECO:0000313" key="2">
    <source>
        <dbReference type="EMBL" id="GAI19170.1"/>
    </source>
</evidence>
<dbReference type="EMBL" id="BARV01020982">
    <property type="protein sequence ID" value="GAI19170.1"/>
    <property type="molecule type" value="Genomic_DNA"/>
</dbReference>
<dbReference type="InterPro" id="IPR002559">
    <property type="entry name" value="Transposase_11"/>
</dbReference>
<dbReference type="GO" id="GO:0004803">
    <property type="term" value="F:transposase activity"/>
    <property type="evidence" value="ECO:0007669"/>
    <property type="project" value="InterPro"/>
</dbReference>
<reference evidence="2" key="1">
    <citation type="journal article" date="2014" name="Front. Microbiol.">
        <title>High frequency of phylogenetically diverse reductive dehalogenase-homologous genes in deep subseafloor sedimentary metagenomes.</title>
        <authorList>
            <person name="Kawai M."/>
            <person name="Futagami T."/>
            <person name="Toyoda A."/>
            <person name="Takaki Y."/>
            <person name="Nishi S."/>
            <person name="Hori S."/>
            <person name="Arai W."/>
            <person name="Tsubouchi T."/>
            <person name="Morono Y."/>
            <person name="Uchiyama I."/>
            <person name="Ito T."/>
            <person name="Fujiyama A."/>
            <person name="Inagaki F."/>
            <person name="Takami H."/>
        </authorList>
    </citation>
    <scope>NUCLEOTIDE SEQUENCE</scope>
    <source>
        <strain evidence="2">Expedition CK06-06</strain>
    </source>
</reference>
<dbReference type="Pfam" id="PF01609">
    <property type="entry name" value="DDE_Tnp_1"/>
    <property type="match status" value="1"/>
</dbReference>
<comment type="caution">
    <text evidence="2">The sequence shown here is derived from an EMBL/GenBank/DDBJ whole genome shotgun (WGS) entry which is preliminary data.</text>
</comment>
<name>X1MWV8_9ZZZZ</name>
<dbReference type="GO" id="GO:0003677">
    <property type="term" value="F:DNA binding"/>
    <property type="evidence" value="ECO:0007669"/>
    <property type="project" value="InterPro"/>
</dbReference>
<proteinExistence type="predicted"/>
<organism evidence="2">
    <name type="scientific">marine sediment metagenome</name>
    <dbReference type="NCBI Taxonomy" id="412755"/>
    <lineage>
        <taxon>unclassified sequences</taxon>
        <taxon>metagenomes</taxon>
        <taxon>ecological metagenomes</taxon>
    </lineage>
</organism>
<dbReference type="PANTHER" id="PTHR30007">
    <property type="entry name" value="PHP DOMAIN PROTEIN"/>
    <property type="match status" value="1"/>
</dbReference>
<accession>X1MWV8</accession>
<feature type="domain" description="Transposase IS4-like" evidence="1">
    <location>
        <begin position="1"/>
        <end position="131"/>
    </location>
</feature>
<sequence length="141" mass="16064">YDAGKKISGRKRHLVVDTLGLVMAVVVHAANIQDRDGAKLVLRKLAGRFSRLALIWADGGYAGKLIDWVADFGHWILWIVKRCDGVKGFVVLPRRWVVERTFSWLGKYRRLSKDYESLTDSSETMVQIAMINLMIHRLKPG</sequence>
<evidence type="ECO:0000259" key="1">
    <source>
        <dbReference type="Pfam" id="PF01609"/>
    </source>
</evidence>